<evidence type="ECO:0008006" key="4">
    <source>
        <dbReference type="Google" id="ProtNLM"/>
    </source>
</evidence>
<gene>
    <name evidence="2" type="ORF">LR48_Vigan11g016100</name>
</gene>
<evidence type="ECO:0000313" key="3">
    <source>
        <dbReference type="Proteomes" id="UP000053144"/>
    </source>
</evidence>
<proteinExistence type="predicted"/>
<keyword evidence="1" id="KW-0732">Signal</keyword>
<sequence length="127" mass="14408">MWLTFVHVCSQLCFLSLATLLSNGCTQCEWVVTLFRFFCNGKGRRRTAASASVRGSSEECGVSVPLFSDSDVFRRQMHHHIGPIGRVVPIYNVLVDPFYEPRRSEEPAWRFQIQRWGLVAGGIVSWG</sequence>
<evidence type="ECO:0000256" key="1">
    <source>
        <dbReference type="SAM" id="SignalP"/>
    </source>
</evidence>
<dbReference type="Proteomes" id="UP000053144">
    <property type="component" value="Chromosome 11"/>
</dbReference>
<dbReference type="Gramene" id="KOM57129">
    <property type="protein sequence ID" value="KOM57129"/>
    <property type="gene ID" value="LR48_Vigan11g016100"/>
</dbReference>
<protein>
    <recommendedName>
        <fullName evidence="4">Secreted protein</fullName>
    </recommendedName>
</protein>
<feature type="chain" id="PRO_5005596898" description="Secreted protein" evidence="1">
    <location>
        <begin position="29"/>
        <end position="127"/>
    </location>
</feature>
<organism evidence="2 3">
    <name type="scientific">Phaseolus angularis</name>
    <name type="common">Azuki bean</name>
    <name type="synonym">Vigna angularis</name>
    <dbReference type="NCBI Taxonomy" id="3914"/>
    <lineage>
        <taxon>Eukaryota</taxon>
        <taxon>Viridiplantae</taxon>
        <taxon>Streptophyta</taxon>
        <taxon>Embryophyta</taxon>
        <taxon>Tracheophyta</taxon>
        <taxon>Spermatophyta</taxon>
        <taxon>Magnoliopsida</taxon>
        <taxon>eudicotyledons</taxon>
        <taxon>Gunneridae</taxon>
        <taxon>Pentapetalae</taxon>
        <taxon>rosids</taxon>
        <taxon>fabids</taxon>
        <taxon>Fabales</taxon>
        <taxon>Fabaceae</taxon>
        <taxon>Papilionoideae</taxon>
        <taxon>50 kb inversion clade</taxon>
        <taxon>NPAAA clade</taxon>
        <taxon>indigoferoid/millettioid clade</taxon>
        <taxon>Phaseoleae</taxon>
        <taxon>Vigna</taxon>
    </lineage>
</organism>
<dbReference type="AlphaFoldDB" id="A0A0L9VQV2"/>
<dbReference type="EMBL" id="CM003381">
    <property type="protein sequence ID" value="KOM57129.1"/>
    <property type="molecule type" value="Genomic_DNA"/>
</dbReference>
<evidence type="ECO:0000313" key="2">
    <source>
        <dbReference type="EMBL" id="KOM57129.1"/>
    </source>
</evidence>
<reference evidence="3" key="1">
    <citation type="journal article" date="2015" name="Proc. Natl. Acad. Sci. U.S.A.">
        <title>Genome sequencing of adzuki bean (Vigna angularis) provides insight into high starch and low fat accumulation and domestication.</title>
        <authorList>
            <person name="Yang K."/>
            <person name="Tian Z."/>
            <person name="Chen C."/>
            <person name="Luo L."/>
            <person name="Zhao B."/>
            <person name="Wang Z."/>
            <person name="Yu L."/>
            <person name="Li Y."/>
            <person name="Sun Y."/>
            <person name="Li W."/>
            <person name="Chen Y."/>
            <person name="Li Y."/>
            <person name="Zhang Y."/>
            <person name="Ai D."/>
            <person name="Zhao J."/>
            <person name="Shang C."/>
            <person name="Ma Y."/>
            <person name="Wu B."/>
            <person name="Wang M."/>
            <person name="Gao L."/>
            <person name="Sun D."/>
            <person name="Zhang P."/>
            <person name="Guo F."/>
            <person name="Wang W."/>
            <person name="Li Y."/>
            <person name="Wang J."/>
            <person name="Varshney R.K."/>
            <person name="Wang J."/>
            <person name="Ling H.Q."/>
            <person name="Wan P."/>
        </authorList>
    </citation>
    <scope>NUCLEOTIDE SEQUENCE</scope>
    <source>
        <strain evidence="3">cv. Jingnong 6</strain>
    </source>
</reference>
<name>A0A0L9VQV2_PHAAN</name>
<accession>A0A0L9VQV2</accession>
<feature type="signal peptide" evidence="1">
    <location>
        <begin position="1"/>
        <end position="28"/>
    </location>
</feature>